<dbReference type="GO" id="GO:0004612">
    <property type="term" value="F:phosphoenolpyruvate carboxykinase (ATP) activity"/>
    <property type="evidence" value="ECO:0007669"/>
    <property type="project" value="UniProtKB-EC"/>
</dbReference>
<evidence type="ECO:0000256" key="1">
    <source>
        <dbReference type="ARBA" id="ARBA00004141"/>
    </source>
</evidence>
<feature type="transmembrane region" description="Helical" evidence="17">
    <location>
        <begin position="584"/>
        <end position="606"/>
    </location>
</feature>
<comment type="similarity">
    <text evidence="3">Belongs to the phosphoenolpyruvate carboxykinase (ATP) family.</text>
</comment>
<dbReference type="Pfam" id="PF03600">
    <property type="entry name" value="CitMHS"/>
    <property type="match status" value="1"/>
</dbReference>
<dbReference type="EMBL" id="MTSL01000086">
    <property type="protein sequence ID" value="PJF19026.1"/>
    <property type="molecule type" value="Genomic_DNA"/>
</dbReference>
<keyword evidence="19" id="KW-0670">Pyruvate</keyword>
<keyword evidence="11" id="KW-0067">ATP-binding</keyword>
<name>A0A2H9TMR3_9FUNG</name>
<evidence type="ECO:0000256" key="9">
    <source>
        <dbReference type="ARBA" id="ARBA00022741"/>
    </source>
</evidence>
<dbReference type="Proteomes" id="UP000240830">
    <property type="component" value="Unassembled WGS sequence"/>
</dbReference>
<feature type="transmembrane region" description="Helical" evidence="17">
    <location>
        <begin position="626"/>
        <end position="647"/>
    </location>
</feature>
<protein>
    <recommendedName>
        <fullName evidence="5">Phosphoenolpyruvate carboxykinase (ATP)</fullName>
        <ecNumber evidence="4">4.1.1.49</ecNumber>
    </recommendedName>
</protein>
<keyword evidence="6" id="KW-0312">Gluconeogenesis</keyword>
<organism evidence="19 20">
    <name type="scientific">Paramicrosporidium saccamoebae</name>
    <dbReference type="NCBI Taxonomy" id="1246581"/>
    <lineage>
        <taxon>Eukaryota</taxon>
        <taxon>Fungi</taxon>
        <taxon>Fungi incertae sedis</taxon>
        <taxon>Cryptomycota</taxon>
        <taxon>Cryptomycota incertae sedis</taxon>
        <taxon>Paramicrosporidium</taxon>
    </lineage>
</organism>
<dbReference type="InterPro" id="IPR008210">
    <property type="entry name" value="PEP_carboxykinase_N"/>
</dbReference>
<evidence type="ECO:0000256" key="5">
    <source>
        <dbReference type="ARBA" id="ARBA00021932"/>
    </source>
</evidence>
<dbReference type="PANTHER" id="PTHR30031:SF0">
    <property type="entry name" value="PHOSPHOENOLPYRUVATE CARBOXYKINASE (ATP)"/>
    <property type="match status" value="1"/>
</dbReference>
<dbReference type="SUPFAM" id="SSF68923">
    <property type="entry name" value="PEP carboxykinase N-terminal domain"/>
    <property type="match status" value="1"/>
</dbReference>
<keyword evidence="19" id="KW-0808">Transferase</keyword>
<dbReference type="AlphaFoldDB" id="A0A2H9TMR3"/>
<dbReference type="CDD" id="cd00484">
    <property type="entry name" value="PEPCK_ATP"/>
    <property type="match status" value="1"/>
</dbReference>
<dbReference type="Gene3D" id="3.40.449.10">
    <property type="entry name" value="Phosphoenolpyruvate Carboxykinase, domain 1"/>
    <property type="match status" value="1"/>
</dbReference>
<dbReference type="Pfam" id="PF01293">
    <property type="entry name" value="PEPCK_ATP"/>
    <property type="match status" value="1"/>
</dbReference>
<evidence type="ECO:0000313" key="19">
    <source>
        <dbReference type="EMBL" id="PJF19026.1"/>
    </source>
</evidence>
<dbReference type="STRING" id="1246581.A0A2H9TMR3"/>
<dbReference type="NCBIfam" id="TIGR00224">
    <property type="entry name" value="pckA"/>
    <property type="match status" value="1"/>
</dbReference>
<dbReference type="InterPro" id="IPR001272">
    <property type="entry name" value="PEP_carboxykinase_ATP"/>
</dbReference>
<feature type="domain" description="Citrate transporter-like" evidence="18">
    <location>
        <begin position="315"/>
        <end position="579"/>
    </location>
</feature>
<feature type="transmembrane region" description="Helical" evidence="17">
    <location>
        <begin position="508"/>
        <end position="528"/>
    </location>
</feature>
<keyword evidence="14" id="KW-0456">Lyase</keyword>
<feature type="transmembrane region" description="Helical" evidence="17">
    <location>
        <begin position="450"/>
        <end position="468"/>
    </location>
</feature>
<reference evidence="19 20" key="1">
    <citation type="submission" date="2016-10" db="EMBL/GenBank/DDBJ databases">
        <title>The genome of Paramicrosporidium saccamoebae is the missing link in understanding Cryptomycota and Microsporidia evolution.</title>
        <authorList>
            <person name="Quandt C.A."/>
            <person name="Beaudet D."/>
            <person name="Corsaro D."/>
            <person name="Michel R."/>
            <person name="Corradi N."/>
            <person name="James T."/>
        </authorList>
    </citation>
    <scope>NUCLEOTIDE SEQUENCE [LARGE SCALE GENOMIC DNA]</scope>
    <source>
        <strain evidence="19 20">KSL3</strain>
    </source>
</reference>
<dbReference type="PANTHER" id="PTHR30031">
    <property type="entry name" value="PHOSPHOENOLPYRUVATE CARBOXYKINASE ATP"/>
    <property type="match status" value="1"/>
</dbReference>
<dbReference type="GO" id="GO:0005829">
    <property type="term" value="C:cytosol"/>
    <property type="evidence" value="ECO:0007669"/>
    <property type="project" value="TreeGrafter"/>
</dbReference>
<evidence type="ECO:0000313" key="20">
    <source>
        <dbReference type="Proteomes" id="UP000240830"/>
    </source>
</evidence>
<dbReference type="GO" id="GO:0016301">
    <property type="term" value="F:kinase activity"/>
    <property type="evidence" value="ECO:0007669"/>
    <property type="project" value="UniProtKB-KW"/>
</dbReference>
<feature type="transmembrane region" description="Helical" evidence="17">
    <location>
        <begin position="474"/>
        <end position="496"/>
    </location>
</feature>
<accession>A0A2H9TMR3</accession>
<evidence type="ECO:0000256" key="15">
    <source>
        <dbReference type="ARBA" id="ARBA00047371"/>
    </source>
</evidence>
<dbReference type="UniPathway" id="UPA00138"/>
<dbReference type="GO" id="GO:0006094">
    <property type="term" value="P:gluconeogenesis"/>
    <property type="evidence" value="ECO:0007669"/>
    <property type="project" value="UniProtKB-UniPathway"/>
</dbReference>
<proteinExistence type="inferred from homology"/>
<keyword evidence="8 17" id="KW-0812">Transmembrane</keyword>
<dbReference type="InterPro" id="IPR013035">
    <property type="entry name" value="PEP_carboxykinase_C"/>
</dbReference>
<dbReference type="GO" id="GO:0005524">
    <property type="term" value="F:ATP binding"/>
    <property type="evidence" value="ECO:0007669"/>
    <property type="project" value="UniProtKB-KW"/>
</dbReference>
<evidence type="ECO:0000256" key="10">
    <source>
        <dbReference type="ARBA" id="ARBA00022793"/>
    </source>
</evidence>
<evidence type="ECO:0000256" key="4">
    <source>
        <dbReference type="ARBA" id="ARBA00012363"/>
    </source>
</evidence>
<dbReference type="NCBIfam" id="NF006821">
    <property type="entry name" value="PRK09344.1-3"/>
    <property type="match status" value="1"/>
</dbReference>
<dbReference type="OrthoDB" id="184182at2759"/>
<keyword evidence="19" id="KW-0418">Kinase</keyword>
<feature type="region of interest" description="Disordered" evidence="16">
    <location>
        <begin position="117"/>
        <end position="142"/>
    </location>
</feature>
<feature type="transmembrane region" description="Helical" evidence="17">
    <location>
        <begin position="315"/>
        <end position="346"/>
    </location>
</feature>
<dbReference type="SUPFAM" id="SSF53795">
    <property type="entry name" value="PEP carboxykinase-like"/>
    <property type="match status" value="1"/>
</dbReference>
<dbReference type="Gene3D" id="3.90.228.20">
    <property type="match status" value="1"/>
</dbReference>
<comment type="caution">
    <text evidence="19">The sequence shown here is derived from an EMBL/GenBank/DDBJ whole genome shotgun (WGS) entry which is preliminary data.</text>
</comment>
<dbReference type="GO" id="GO:0016020">
    <property type="term" value="C:membrane"/>
    <property type="evidence" value="ECO:0007669"/>
    <property type="project" value="UniProtKB-SubCell"/>
</dbReference>
<evidence type="ECO:0000256" key="17">
    <source>
        <dbReference type="SAM" id="Phobius"/>
    </source>
</evidence>
<comment type="catalytic activity">
    <reaction evidence="15">
        <text>oxaloacetate + ATP = phosphoenolpyruvate + ADP + CO2</text>
        <dbReference type="Rhea" id="RHEA:18617"/>
        <dbReference type="ChEBI" id="CHEBI:16452"/>
        <dbReference type="ChEBI" id="CHEBI:16526"/>
        <dbReference type="ChEBI" id="CHEBI:30616"/>
        <dbReference type="ChEBI" id="CHEBI:58702"/>
        <dbReference type="ChEBI" id="CHEBI:456216"/>
        <dbReference type="EC" id="4.1.1.49"/>
    </reaction>
</comment>
<evidence type="ECO:0000256" key="3">
    <source>
        <dbReference type="ARBA" id="ARBA00006052"/>
    </source>
</evidence>
<feature type="transmembrane region" description="Helical" evidence="17">
    <location>
        <begin position="548"/>
        <end position="572"/>
    </location>
</feature>
<evidence type="ECO:0000256" key="7">
    <source>
        <dbReference type="ARBA" id="ARBA00022448"/>
    </source>
</evidence>
<dbReference type="NCBIfam" id="NF006820">
    <property type="entry name" value="PRK09344.1-2"/>
    <property type="match status" value="1"/>
</dbReference>
<dbReference type="GO" id="GO:0055085">
    <property type="term" value="P:transmembrane transport"/>
    <property type="evidence" value="ECO:0007669"/>
    <property type="project" value="InterPro"/>
</dbReference>
<keyword evidence="20" id="KW-1185">Reference proteome</keyword>
<evidence type="ECO:0000256" key="6">
    <source>
        <dbReference type="ARBA" id="ARBA00022432"/>
    </source>
</evidence>
<evidence type="ECO:0000256" key="13">
    <source>
        <dbReference type="ARBA" id="ARBA00023136"/>
    </source>
</evidence>
<evidence type="ECO:0000256" key="14">
    <source>
        <dbReference type="ARBA" id="ARBA00023239"/>
    </source>
</evidence>
<keyword evidence="10" id="KW-0210">Decarboxylase</keyword>
<keyword evidence="9" id="KW-0547">Nucleotide-binding</keyword>
<evidence type="ECO:0000256" key="2">
    <source>
        <dbReference type="ARBA" id="ARBA00004742"/>
    </source>
</evidence>
<feature type="transmembrane region" description="Helical" evidence="17">
    <location>
        <begin position="278"/>
        <end position="303"/>
    </location>
</feature>
<gene>
    <name evidence="19" type="ORF">PSACC_01156</name>
</gene>
<dbReference type="HAMAP" id="MF_00453">
    <property type="entry name" value="PEPCK_ATP"/>
    <property type="match status" value="1"/>
</dbReference>
<evidence type="ECO:0000259" key="18">
    <source>
        <dbReference type="Pfam" id="PF03600"/>
    </source>
</evidence>
<dbReference type="PROSITE" id="PS00532">
    <property type="entry name" value="PEPCK_ATP"/>
    <property type="match status" value="1"/>
</dbReference>
<feature type="transmembrane region" description="Helical" evidence="17">
    <location>
        <begin position="396"/>
        <end position="418"/>
    </location>
</feature>
<evidence type="ECO:0000256" key="11">
    <source>
        <dbReference type="ARBA" id="ARBA00022840"/>
    </source>
</evidence>
<feature type="transmembrane region" description="Helical" evidence="17">
    <location>
        <begin position="358"/>
        <end position="376"/>
    </location>
</feature>
<evidence type="ECO:0000256" key="8">
    <source>
        <dbReference type="ARBA" id="ARBA00022692"/>
    </source>
</evidence>
<dbReference type="InterPro" id="IPR004680">
    <property type="entry name" value="Cit_transptr-like_dom"/>
</dbReference>
<comment type="pathway">
    <text evidence="2">Carbohydrate biosynthesis; gluconeogenesis.</text>
</comment>
<dbReference type="Gene3D" id="2.170.8.10">
    <property type="entry name" value="Phosphoenolpyruvate Carboxykinase, domain 2"/>
    <property type="match status" value="1"/>
</dbReference>
<sequence>MEGQSFNWAVCRMVFLMFSRVWSLAWALIVCGVISRTIIGTKSLKMTLPLPFAVVPGSRISFIISLTCRVMQDRREWKRIVASGAAHRMQSPMMMPPTTMIPPHHMAHSPVMSPHHMAHSPVMSPHHMTPSPTLNKDPHSRESLIGRPDASVHSQLFAVPRQELHDRQLSAGAHRSRAGSARLGLSVQLPEELADEPDEETLRILHTVLFQEPISMGRLMRCSSGRLGAVFNSGMAKIRSTHCKPMLRPTNRRHHSLGQIMLDESGKVLYAPVAMQQLLSVMLGTVIPVLLASFCIAHCLLRRQPRLPVQLPPTLFLLVLMIISLTMCIGLANTSCAIFAQMLLSGMDGMLEGRYSKALLMGVAVSCNLGGYLSPVSSGQSVFMYTLAPEEMGLTWWIWMRATVPCAYLSIFVGWFYICWHYDLGSVALPKRKSVPVLVDSPKEESMPKWKLYTAIGITFATVVLWATSSLTEAYLGGMGCIAFIPIILLFALDILTLPDLHKIPWDFILFMMGALALVEVVRSSGLLQELTVELSALLKGHSPLIRLFIISACLFLASTIKSHTIAGMVFMPIVVNYIAEDRATFMAAVTATCSGMIFHFSSLTNMALMSATDGDGNAVLAQRDFLTVAGPISLISFIISITVIPLRAMSPSRLRELYDMLSHETGLDTSRVFRNSSVATLYEDALRYEEGTVITLSGALATFSGSRTGRSPKDKRIVDEEGSAGDVWWGPVNIKMDEHTFMVNHERSVDYLKTRKRIYVFDGFAGWDPEHRIKIRVICARAYHGIKVWYSLRPFSIVYAQHVDKTHRRRIGKLWKTRLYHSERWRVPGESLHYRNDHLGIPHALVILGTQYAGEMKKGVFTVMNYLMPKAGILSMHSSANVGSDPADVTLFFGLSGTGKTTLSADPKRNLIGDDEHCWSDNGIFNIEGGCYAKCIDLSHEKEPEIFDAIRFGSVLENVVYDPVTREVDYTNKSITENTRCAYPIEHIPHAKIPCVAGHPKNIIMLTCDAFGVLPPVSKLTTAQAMYHFISGYTAKIAGTEDGVTEPSATFSACFGQPFLVWHPTKYAEMLADRMHKHQADAWLINTGWCGGKFGVGSRCPLKYTRAIIDAIHSGELAQAEYELYPIFNLHVPKTCSNVPSEILHPERSWKDESLFEETRSKVAALFVENFAQYAKLASEETISASPQI</sequence>
<feature type="transmembrane region" description="Helical" evidence="17">
    <location>
        <begin position="21"/>
        <end position="39"/>
    </location>
</feature>
<keyword evidence="12 17" id="KW-1133">Transmembrane helix</keyword>
<evidence type="ECO:0000256" key="12">
    <source>
        <dbReference type="ARBA" id="ARBA00022989"/>
    </source>
</evidence>
<keyword evidence="7" id="KW-0813">Transport</keyword>
<keyword evidence="13 17" id="KW-0472">Membrane</keyword>
<dbReference type="EC" id="4.1.1.49" evidence="4"/>
<dbReference type="InterPro" id="IPR015994">
    <property type="entry name" value="PEPCK_ATP_CS"/>
</dbReference>
<evidence type="ECO:0000256" key="16">
    <source>
        <dbReference type="SAM" id="MobiDB-lite"/>
    </source>
</evidence>
<dbReference type="FunFam" id="2.170.8.10:FF:000001">
    <property type="entry name" value="Phosphoenolpyruvate carboxykinase (ATP)"/>
    <property type="match status" value="1"/>
</dbReference>
<comment type="subcellular location">
    <subcellularLocation>
        <location evidence="1">Membrane</location>
        <topology evidence="1">Multi-pass membrane protein</topology>
    </subcellularLocation>
</comment>